<evidence type="ECO:0000313" key="1">
    <source>
        <dbReference type="EMBL" id="KAI4303389.1"/>
    </source>
</evidence>
<keyword evidence="2" id="KW-1185">Reference proteome</keyword>
<gene>
    <name evidence="1" type="ORF">MLD38_039029</name>
</gene>
<dbReference type="Proteomes" id="UP001057402">
    <property type="component" value="Chromosome 12"/>
</dbReference>
<accession>A0ACB9L255</accession>
<dbReference type="EMBL" id="CM042891">
    <property type="protein sequence ID" value="KAI4303389.1"/>
    <property type="molecule type" value="Genomic_DNA"/>
</dbReference>
<protein>
    <submittedName>
        <fullName evidence="1">Uncharacterized protein</fullName>
    </submittedName>
</protein>
<reference evidence="2" key="1">
    <citation type="journal article" date="2023" name="Front. Plant Sci.">
        <title>Chromosomal-level genome assembly of Melastoma candidum provides insights into trichome evolution.</title>
        <authorList>
            <person name="Zhong Y."/>
            <person name="Wu W."/>
            <person name="Sun C."/>
            <person name="Zou P."/>
            <person name="Liu Y."/>
            <person name="Dai S."/>
            <person name="Zhou R."/>
        </authorList>
    </citation>
    <scope>NUCLEOTIDE SEQUENCE [LARGE SCALE GENOMIC DNA]</scope>
</reference>
<comment type="caution">
    <text evidence="1">The sequence shown here is derived from an EMBL/GenBank/DDBJ whole genome shotgun (WGS) entry which is preliminary data.</text>
</comment>
<evidence type="ECO:0000313" key="2">
    <source>
        <dbReference type="Proteomes" id="UP001057402"/>
    </source>
</evidence>
<sequence length="356" mass="40662">MSSYFLHQRPLHPGLSNPFQPSSSRSQSRPTAVSSRATVLALISLVVILGVLLPWSGVHRNISLFSYPDPVLARWRHYSLVDALSFVSKNNTVIVCAVSLPYLPFLNNWLISIVRQGHHDKVLVIAEDYATLYKVNERWPGHAVLIPPVLDADTAHKFGSQGFFNFTARRPQHLLNIVELGYNVMYNDVDMIWLADPFPYMEGNHDVYFMDDVAAVKPLNHSHGLPPPGKKGRPYVCSCMIFLRPTAGAKLIMKKWIEELQAQPWSRSQKANDQPAFNWALMRNSEKADLYLLPQSAFPTGGLYFRNKTWAKETKDKHVIIHNNYIVGFDKKIKRFRDYKLWLVDDHADESPLGRL</sequence>
<organism evidence="1 2">
    <name type="scientific">Melastoma candidum</name>
    <dbReference type="NCBI Taxonomy" id="119954"/>
    <lineage>
        <taxon>Eukaryota</taxon>
        <taxon>Viridiplantae</taxon>
        <taxon>Streptophyta</taxon>
        <taxon>Embryophyta</taxon>
        <taxon>Tracheophyta</taxon>
        <taxon>Spermatophyta</taxon>
        <taxon>Magnoliopsida</taxon>
        <taxon>eudicotyledons</taxon>
        <taxon>Gunneridae</taxon>
        <taxon>Pentapetalae</taxon>
        <taxon>rosids</taxon>
        <taxon>malvids</taxon>
        <taxon>Myrtales</taxon>
        <taxon>Melastomataceae</taxon>
        <taxon>Melastomatoideae</taxon>
        <taxon>Melastomateae</taxon>
        <taxon>Melastoma</taxon>
    </lineage>
</organism>
<proteinExistence type="predicted"/>
<name>A0ACB9L255_9MYRT</name>